<gene>
    <name evidence="2" type="ORF">MYCIT1_LOCUS33994</name>
</gene>
<feature type="region of interest" description="Disordered" evidence="1">
    <location>
        <begin position="1"/>
        <end position="25"/>
    </location>
</feature>
<name>A0AAD2K6T9_9AGAR</name>
<dbReference type="AlphaFoldDB" id="A0AAD2K6T9"/>
<comment type="caution">
    <text evidence="2">The sequence shown here is derived from an EMBL/GenBank/DDBJ whole genome shotgun (WGS) entry which is preliminary data.</text>
</comment>
<dbReference type="Proteomes" id="UP001295794">
    <property type="component" value="Unassembled WGS sequence"/>
</dbReference>
<proteinExistence type="predicted"/>
<evidence type="ECO:0000313" key="3">
    <source>
        <dbReference type="Proteomes" id="UP001295794"/>
    </source>
</evidence>
<feature type="compositionally biased region" description="Basic and acidic residues" evidence="1">
    <location>
        <begin position="11"/>
        <end position="21"/>
    </location>
</feature>
<accession>A0AAD2K6T9</accession>
<reference evidence="2" key="1">
    <citation type="submission" date="2023-11" db="EMBL/GenBank/DDBJ databases">
        <authorList>
            <person name="De Vega J J."/>
            <person name="De Vega J J."/>
        </authorList>
    </citation>
    <scope>NUCLEOTIDE SEQUENCE</scope>
</reference>
<organism evidence="2 3">
    <name type="scientific">Mycena citricolor</name>
    <dbReference type="NCBI Taxonomy" id="2018698"/>
    <lineage>
        <taxon>Eukaryota</taxon>
        <taxon>Fungi</taxon>
        <taxon>Dikarya</taxon>
        <taxon>Basidiomycota</taxon>
        <taxon>Agaricomycotina</taxon>
        <taxon>Agaricomycetes</taxon>
        <taxon>Agaricomycetidae</taxon>
        <taxon>Agaricales</taxon>
        <taxon>Marasmiineae</taxon>
        <taxon>Mycenaceae</taxon>
        <taxon>Mycena</taxon>
    </lineage>
</organism>
<dbReference type="EMBL" id="CAVNYO010000452">
    <property type="protein sequence ID" value="CAK5282324.1"/>
    <property type="molecule type" value="Genomic_DNA"/>
</dbReference>
<evidence type="ECO:0000313" key="2">
    <source>
        <dbReference type="EMBL" id="CAK5282324.1"/>
    </source>
</evidence>
<protein>
    <submittedName>
        <fullName evidence="2">Uncharacterized protein</fullName>
    </submittedName>
</protein>
<sequence length="67" mass="7205">MLAPIWAKTCARSESHEKKSDSSMGELSNVLGRKYGSKHVTVSFSSSFLATNKNASSIFLGLALKAK</sequence>
<keyword evidence="3" id="KW-1185">Reference proteome</keyword>
<evidence type="ECO:0000256" key="1">
    <source>
        <dbReference type="SAM" id="MobiDB-lite"/>
    </source>
</evidence>